<dbReference type="Gene3D" id="3.30.160.60">
    <property type="entry name" value="Classic Zinc Finger"/>
    <property type="match status" value="1"/>
</dbReference>
<dbReference type="InterPro" id="IPR000315">
    <property type="entry name" value="Znf_B-box"/>
</dbReference>
<keyword evidence="5" id="KW-1185">Reference proteome</keyword>
<name>A0A9D4FP21_DREPO</name>
<evidence type="ECO:0000256" key="1">
    <source>
        <dbReference type="PROSITE-ProRule" id="PRU00024"/>
    </source>
</evidence>
<evidence type="ECO:0000259" key="3">
    <source>
        <dbReference type="PROSITE" id="PS50119"/>
    </source>
</evidence>
<feature type="domain" description="B box-type" evidence="3">
    <location>
        <begin position="11"/>
        <end position="53"/>
    </location>
</feature>
<dbReference type="CDD" id="cd19757">
    <property type="entry name" value="Bbox1"/>
    <property type="match status" value="1"/>
</dbReference>
<keyword evidence="1" id="KW-0479">Metal-binding</keyword>
<dbReference type="SUPFAM" id="SSF101898">
    <property type="entry name" value="NHL repeat"/>
    <property type="match status" value="1"/>
</dbReference>
<keyword evidence="1" id="KW-0863">Zinc-finger</keyword>
<comment type="caution">
    <text evidence="4">The sequence shown here is derived from an EMBL/GenBank/DDBJ whole genome shotgun (WGS) entry which is preliminary data.</text>
</comment>
<dbReference type="PROSITE" id="PS50119">
    <property type="entry name" value="ZF_BBOX"/>
    <property type="match status" value="2"/>
</dbReference>
<dbReference type="EMBL" id="JAIWYP010000007">
    <property type="protein sequence ID" value="KAH3802764.1"/>
    <property type="molecule type" value="Genomic_DNA"/>
</dbReference>
<gene>
    <name evidence="4" type="ORF">DPMN_156447</name>
</gene>
<evidence type="ECO:0000313" key="5">
    <source>
        <dbReference type="Proteomes" id="UP000828390"/>
    </source>
</evidence>
<dbReference type="Gene3D" id="2.120.10.30">
    <property type="entry name" value="TolB, C-terminal domain"/>
    <property type="match status" value="1"/>
</dbReference>
<proteinExistence type="predicted"/>
<reference evidence="4" key="2">
    <citation type="submission" date="2020-11" db="EMBL/GenBank/DDBJ databases">
        <authorList>
            <person name="McCartney M.A."/>
            <person name="Auch B."/>
            <person name="Kono T."/>
            <person name="Mallez S."/>
            <person name="Becker A."/>
            <person name="Gohl D.M."/>
            <person name="Silverstein K.A.T."/>
            <person name="Koren S."/>
            <person name="Bechman K.B."/>
            <person name="Herman A."/>
            <person name="Abrahante J.E."/>
            <person name="Garbe J."/>
        </authorList>
    </citation>
    <scope>NUCLEOTIDE SEQUENCE</scope>
    <source>
        <strain evidence="4">Duluth1</strain>
        <tissue evidence="4">Whole animal</tissue>
    </source>
</reference>
<dbReference type="InterPro" id="IPR011042">
    <property type="entry name" value="6-blade_b-propeller_TolB-like"/>
</dbReference>
<dbReference type="PANTHER" id="PTHR25462">
    <property type="entry name" value="BONUS, ISOFORM C-RELATED"/>
    <property type="match status" value="1"/>
</dbReference>
<feature type="coiled-coil region" evidence="2">
    <location>
        <begin position="155"/>
        <end position="189"/>
    </location>
</feature>
<protein>
    <recommendedName>
        <fullName evidence="3">B box-type domain-containing protein</fullName>
    </recommendedName>
</protein>
<accession>A0A9D4FP21</accession>
<reference evidence="4" key="1">
    <citation type="journal article" date="2019" name="bioRxiv">
        <title>The Genome of the Zebra Mussel, Dreissena polymorpha: A Resource for Invasive Species Research.</title>
        <authorList>
            <person name="McCartney M.A."/>
            <person name="Auch B."/>
            <person name="Kono T."/>
            <person name="Mallez S."/>
            <person name="Zhang Y."/>
            <person name="Obille A."/>
            <person name="Becker A."/>
            <person name="Abrahante J.E."/>
            <person name="Garbe J."/>
            <person name="Badalamenti J.P."/>
            <person name="Herman A."/>
            <person name="Mangelson H."/>
            <person name="Liachko I."/>
            <person name="Sullivan S."/>
            <person name="Sone E.D."/>
            <person name="Koren S."/>
            <person name="Silverstein K.A.T."/>
            <person name="Beckman K.B."/>
            <person name="Gohl D.M."/>
        </authorList>
    </citation>
    <scope>NUCLEOTIDE SEQUENCE</scope>
    <source>
        <strain evidence="4">Duluth1</strain>
        <tissue evidence="4">Whole animal</tissue>
    </source>
</reference>
<feature type="domain" description="B box-type" evidence="3">
    <location>
        <begin position="66"/>
        <end position="107"/>
    </location>
</feature>
<keyword evidence="2" id="KW-0175">Coiled coil</keyword>
<dbReference type="AlphaFoldDB" id="A0A9D4FP21"/>
<dbReference type="SUPFAM" id="SSF57845">
    <property type="entry name" value="B-box zinc-binding domain"/>
    <property type="match status" value="1"/>
</dbReference>
<keyword evidence="1" id="KW-0862">Zinc</keyword>
<evidence type="ECO:0000313" key="4">
    <source>
        <dbReference type="EMBL" id="KAH3802764.1"/>
    </source>
</evidence>
<dbReference type="GO" id="GO:0008270">
    <property type="term" value="F:zinc ion binding"/>
    <property type="evidence" value="ECO:0007669"/>
    <property type="project" value="UniProtKB-KW"/>
</dbReference>
<sequence>MPVQKYLCGPCLAEKAEIEGVVYCKECEEPLCAQCKQYHARIKVSKHHKLCDLSDIPPQEIQELLKNLIACPNHAKEEVVYLCKDHDVICCTKCAMADHRKCEEVKILSDSLNDIKVDCTEMKTVLLEFEKHGDRLLEHERKHEELVVEIENQALSSIKTIKQKLVDMYAQLENEVLSAIADKKKVIEEKIKTNTENTCQFLNDIKQQSTYIEQVGKCGTKEHVVLLQRQLEKDSVCRLKSTISELEKSRSKSSFKCVEETCFDSLLIEIKNYFRIENFTCDLSKTGSDNDKSHYKPYMERIPKLQCTKDLSIIPLFDKKKRFDPCSCIWIDTYIVISLHGVNALLVIEEDSDFVLSKFNCDDTPWSVSKTGPTDMVVSLPASGKIAFAQLRYGNVHVVTELKTRVPYDVVTRNAPLNQYVCMSRSQGQIDILNDDGSLLREINLNSDLKPWVQSGFSCYFNVDNQMLIFSIARSQTLMALNLNGEKVFEYKHQDLVGPRQITVDACGNVYVTSYRRSIHQISPSGQYVRSLPLGNEIEYPFGVCFNNTFDKIALSGGNKSENPYVRVYTFN</sequence>
<evidence type="ECO:0000256" key="2">
    <source>
        <dbReference type="SAM" id="Coils"/>
    </source>
</evidence>
<dbReference type="InterPro" id="IPR047153">
    <property type="entry name" value="TRIM45/56/19-like"/>
</dbReference>
<dbReference type="PANTHER" id="PTHR25462:SF296">
    <property type="entry name" value="MEIOTIC P26, ISOFORM F"/>
    <property type="match status" value="1"/>
</dbReference>
<organism evidence="4 5">
    <name type="scientific">Dreissena polymorpha</name>
    <name type="common">Zebra mussel</name>
    <name type="synonym">Mytilus polymorpha</name>
    <dbReference type="NCBI Taxonomy" id="45954"/>
    <lineage>
        <taxon>Eukaryota</taxon>
        <taxon>Metazoa</taxon>
        <taxon>Spiralia</taxon>
        <taxon>Lophotrochozoa</taxon>
        <taxon>Mollusca</taxon>
        <taxon>Bivalvia</taxon>
        <taxon>Autobranchia</taxon>
        <taxon>Heteroconchia</taxon>
        <taxon>Euheterodonta</taxon>
        <taxon>Imparidentia</taxon>
        <taxon>Neoheterodontei</taxon>
        <taxon>Myida</taxon>
        <taxon>Dreissenoidea</taxon>
        <taxon>Dreissenidae</taxon>
        <taxon>Dreissena</taxon>
    </lineage>
</organism>
<dbReference type="Proteomes" id="UP000828390">
    <property type="component" value="Unassembled WGS sequence"/>
</dbReference>